<gene>
    <name evidence="2" type="ORF">EG849_06410</name>
</gene>
<feature type="chain" id="PRO_5018138708" evidence="1">
    <location>
        <begin position="26"/>
        <end position="305"/>
    </location>
</feature>
<proteinExistence type="predicted"/>
<dbReference type="NCBIfam" id="TIGR03519">
    <property type="entry name" value="T9SS_PorP_fam"/>
    <property type="match status" value="1"/>
</dbReference>
<evidence type="ECO:0000313" key="2">
    <source>
        <dbReference type="EMBL" id="RRJ92610.1"/>
    </source>
</evidence>
<comment type="caution">
    <text evidence="2">The sequence shown here is derived from an EMBL/GenBank/DDBJ whole genome shotgun (WGS) entry which is preliminary data.</text>
</comment>
<reference evidence="2 3" key="1">
    <citation type="submission" date="2018-11" db="EMBL/GenBank/DDBJ databases">
        <title>Flavobacterium sp. nov., YIM 102600 draft genome.</title>
        <authorList>
            <person name="Li G."/>
            <person name="Jiang Y."/>
        </authorList>
    </citation>
    <scope>NUCLEOTIDE SEQUENCE [LARGE SCALE GENOMIC DNA]</scope>
    <source>
        <strain evidence="2 3">YIM 102600</strain>
    </source>
</reference>
<dbReference type="Proteomes" id="UP000271937">
    <property type="component" value="Unassembled WGS sequence"/>
</dbReference>
<keyword evidence="3" id="KW-1185">Reference proteome</keyword>
<dbReference type="AlphaFoldDB" id="A0A3P3WC35"/>
<feature type="signal peptide" evidence="1">
    <location>
        <begin position="1"/>
        <end position="25"/>
    </location>
</feature>
<protein>
    <submittedName>
        <fullName evidence="2">Type IX secretion system membrane protein PorP/SprF</fullName>
    </submittedName>
</protein>
<sequence length="305" mass="33991">MTIIMKTKYILNAVTLFFFASLSYGQQETNFTFYRNNMNIINPAYAGADAQTLVSSSFKSQWTGVKDAPETQAVSFGTTTGQRLGLGLSVINDKTFVEKQTSVFVDFSYLVPINETVDLYLGVKAGGNFYDVNVTGLETYNVQTDPSLVNISRFNPNFGVGAYLKSEKWFASFSSPKILSTQRAKNEDGVATVASDRVHMYFSAGYDLDLNDVLILKPSTLLRYVNGAPVSADITSVLHYREQFGVGVAYRTDRALSTLASIQVSNWLDFGYAYEYSMRSELVDRARGSHEFFLKFNLTPKANKK</sequence>
<evidence type="ECO:0000313" key="3">
    <source>
        <dbReference type="Proteomes" id="UP000271937"/>
    </source>
</evidence>
<dbReference type="Pfam" id="PF11751">
    <property type="entry name" value="PorP_SprF"/>
    <property type="match status" value="1"/>
</dbReference>
<name>A0A3P3WC35_9FLAO</name>
<keyword evidence="1" id="KW-0732">Signal</keyword>
<dbReference type="InterPro" id="IPR019861">
    <property type="entry name" value="PorP/SprF_Bacteroidetes"/>
</dbReference>
<dbReference type="EMBL" id="RQVR01000005">
    <property type="protein sequence ID" value="RRJ92610.1"/>
    <property type="molecule type" value="Genomic_DNA"/>
</dbReference>
<organism evidence="2 3">
    <name type="scientific">Flavobacterium macacae</name>
    <dbReference type="NCBI Taxonomy" id="2488993"/>
    <lineage>
        <taxon>Bacteria</taxon>
        <taxon>Pseudomonadati</taxon>
        <taxon>Bacteroidota</taxon>
        <taxon>Flavobacteriia</taxon>
        <taxon>Flavobacteriales</taxon>
        <taxon>Flavobacteriaceae</taxon>
        <taxon>Flavobacterium</taxon>
    </lineage>
</organism>
<accession>A0A3P3WC35</accession>
<evidence type="ECO:0000256" key="1">
    <source>
        <dbReference type="SAM" id="SignalP"/>
    </source>
</evidence>